<dbReference type="InterPro" id="IPR047122">
    <property type="entry name" value="Trans-enoyl_RdTase-like"/>
</dbReference>
<evidence type="ECO:0000259" key="3">
    <source>
        <dbReference type="SMART" id="SM00829"/>
    </source>
</evidence>
<protein>
    <submittedName>
        <fullName evidence="4">Protein TOXD</fullName>
    </submittedName>
</protein>
<dbReference type="CDD" id="cd08249">
    <property type="entry name" value="enoyl_reductase_like"/>
    <property type="match status" value="1"/>
</dbReference>
<dbReference type="InterPro" id="IPR020843">
    <property type="entry name" value="ER"/>
</dbReference>
<evidence type="ECO:0000256" key="2">
    <source>
        <dbReference type="ARBA" id="ARBA00023002"/>
    </source>
</evidence>
<dbReference type="OrthoDB" id="48317at2759"/>
<reference evidence="4 5" key="1">
    <citation type="submission" date="2015-04" db="EMBL/GenBank/DDBJ databases">
        <authorList>
            <person name="Syromyatnikov M.Y."/>
            <person name="Popov V.N."/>
        </authorList>
    </citation>
    <scope>NUCLEOTIDE SEQUENCE [LARGE SCALE GENOMIC DNA]</scope>
    <source>
        <strain evidence="4">WF-38-12</strain>
    </source>
</reference>
<evidence type="ECO:0000256" key="1">
    <source>
        <dbReference type="ARBA" id="ARBA00008072"/>
    </source>
</evidence>
<evidence type="ECO:0000313" key="5">
    <source>
        <dbReference type="Proteomes" id="UP000054383"/>
    </source>
</evidence>
<dbReference type="AlphaFoldDB" id="A0A0U1LXX2"/>
<dbReference type="GO" id="GO:0016651">
    <property type="term" value="F:oxidoreductase activity, acting on NAD(P)H"/>
    <property type="evidence" value="ECO:0007669"/>
    <property type="project" value="InterPro"/>
</dbReference>
<dbReference type="PANTHER" id="PTHR45348:SF2">
    <property type="entry name" value="ZINC-TYPE ALCOHOL DEHYDROGENASE-LIKE PROTEIN C2E1P3.01"/>
    <property type="match status" value="1"/>
</dbReference>
<organism evidence="4 5">
    <name type="scientific">Talaromyces islandicus</name>
    <name type="common">Penicillium islandicum</name>
    <dbReference type="NCBI Taxonomy" id="28573"/>
    <lineage>
        <taxon>Eukaryota</taxon>
        <taxon>Fungi</taxon>
        <taxon>Dikarya</taxon>
        <taxon>Ascomycota</taxon>
        <taxon>Pezizomycotina</taxon>
        <taxon>Eurotiomycetes</taxon>
        <taxon>Eurotiomycetidae</taxon>
        <taxon>Eurotiales</taxon>
        <taxon>Trichocomaceae</taxon>
        <taxon>Talaromyces</taxon>
        <taxon>Talaromyces sect. Islandici</taxon>
    </lineage>
</organism>
<dbReference type="PANTHER" id="PTHR45348">
    <property type="entry name" value="HYPOTHETICAL OXIDOREDUCTASE (EUROFUNG)"/>
    <property type="match status" value="1"/>
</dbReference>
<dbReference type="InterPro" id="IPR036291">
    <property type="entry name" value="NAD(P)-bd_dom_sf"/>
</dbReference>
<dbReference type="SUPFAM" id="SSF50129">
    <property type="entry name" value="GroES-like"/>
    <property type="match status" value="1"/>
</dbReference>
<comment type="similarity">
    <text evidence="1">Belongs to the zinc-containing alcohol dehydrogenase family.</text>
</comment>
<sequence>MATPTTRRAIRIITPGHIQIESDVPAPRLRPDYLIAEAKAWALNPTDIAHVDKLGGPGTIVGCDWAGVVTAVGENVTRFKPGDAVSGVCHGGNIVEPEDGAYASIVISKELATMHKPDNLSFGEAVSLGVGMATIGQAMYWIMKMRLPSADETPEPIADPAVFVYGGSSATGSLAIQAAKLSGYKVYTACSPSNFDLVQSRGADGWFDYNEATCADDVLATVTSNNSSIGYIIDCIGNEASGTLCASILSPSGGHYHTIKPPVPGPFKTLRPEESAIGTTALAYAMTGESFELPPGKVHPADPDQAAFAREWAVLGEKLLAAGKIKPHPVHVRQGGLEAVVAAIDEMRGSGPRGVKIVYISNAHWTTLKISGQLSEVHVHPMQPPPNPSDPTRECYIKDSPSHVVHMQNGLTLS</sequence>
<dbReference type="SUPFAM" id="SSF51735">
    <property type="entry name" value="NAD(P)-binding Rossmann-fold domains"/>
    <property type="match status" value="1"/>
</dbReference>
<dbReference type="EMBL" id="CVMT01000004">
    <property type="protein sequence ID" value="CRG88214.1"/>
    <property type="molecule type" value="Genomic_DNA"/>
</dbReference>
<name>A0A0U1LXX2_TALIS</name>
<dbReference type="Gene3D" id="3.90.180.10">
    <property type="entry name" value="Medium-chain alcohol dehydrogenases, catalytic domain"/>
    <property type="match status" value="1"/>
</dbReference>
<feature type="domain" description="Enoyl reductase (ER)" evidence="3">
    <location>
        <begin position="16"/>
        <end position="359"/>
    </location>
</feature>
<dbReference type="Gene3D" id="3.40.50.720">
    <property type="entry name" value="NAD(P)-binding Rossmann-like Domain"/>
    <property type="match status" value="1"/>
</dbReference>
<dbReference type="SMART" id="SM00829">
    <property type="entry name" value="PKS_ER"/>
    <property type="match status" value="1"/>
</dbReference>
<dbReference type="STRING" id="28573.A0A0U1LXX2"/>
<accession>A0A0U1LXX2</accession>
<gene>
    <name evidence="4" type="ORF">PISL3812_05241</name>
</gene>
<evidence type="ECO:0000313" key="4">
    <source>
        <dbReference type="EMBL" id="CRG88214.1"/>
    </source>
</evidence>
<proteinExistence type="inferred from homology"/>
<dbReference type="InterPro" id="IPR013154">
    <property type="entry name" value="ADH-like_N"/>
</dbReference>
<keyword evidence="5" id="KW-1185">Reference proteome</keyword>
<dbReference type="InterPro" id="IPR011032">
    <property type="entry name" value="GroES-like_sf"/>
</dbReference>
<keyword evidence="2" id="KW-0560">Oxidoreductase</keyword>
<dbReference type="Pfam" id="PF08240">
    <property type="entry name" value="ADH_N"/>
    <property type="match status" value="1"/>
</dbReference>
<dbReference type="Proteomes" id="UP000054383">
    <property type="component" value="Unassembled WGS sequence"/>
</dbReference>